<gene>
    <name evidence="3" type="ORF">G2W53_014249</name>
</gene>
<protein>
    <submittedName>
        <fullName evidence="3">Ribonuclease H</fullName>
    </submittedName>
</protein>
<dbReference type="PANTHER" id="PTHR33116">
    <property type="entry name" value="REVERSE TRANSCRIPTASE ZINC-BINDING DOMAIN-CONTAINING PROTEIN-RELATED-RELATED"/>
    <property type="match status" value="1"/>
</dbReference>
<dbReference type="Pfam" id="PF03372">
    <property type="entry name" value="Exo_endo_phos"/>
    <property type="match status" value="1"/>
</dbReference>
<evidence type="ECO:0000259" key="2">
    <source>
        <dbReference type="Pfam" id="PF03372"/>
    </source>
</evidence>
<evidence type="ECO:0000313" key="3">
    <source>
        <dbReference type="EMBL" id="KAF7831916.1"/>
    </source>
</evidence>
<dbReference type="EMBL" id="JAAIUW010000005">
    <property type="protein sequence ID" value="KAF7831916.1"/>
    <property type="molecule type" value="Genomic_DNA"/>
</dbReference>
<feature type="domain" description="Endonuclease/exonuclease/phosphatase" evidence="2">
    <location>
        <begin position="4"/>
        <end position="223"/>
    </location>
</feature>
<dbReference type="SUPFAM" id="SSF56219">
    <property type="entry name" value="DNase I-like"/>
    <property type="match status" value="1"/>
</dbReference>
<dbReference type="PANTHER" id="PTHR33116:SF86">
    <property type="entry name" value="REVERSE TRANSCRIPTASE DOMAIN-CONTAINING PROTEIN"/>
    <property type="match status" value="1"/>
</dbReference>
<evidence type="ECO:0000256" key="1">
    <source>
        <dbReference type="SAM" id="Coils"/>
    </source>
</evidence>
<dbReference type="AlphaFoldDB" id="A0A835C631"/>
<comment type="caution">
    <text evidence="3">The sequence shown here is derived from an EMBL/GenBank/DDBJ whole genome shotgun (WGS) entry which is preliminary data.</text>
</comment>
<dbReference type="Gene3D" id="3.60.10.10">
    <property type="entry name" value="Endonuclease/exonuclease/phosphatase"/>
    <property type="match status" value="1"/>
</dbReference>
<sequence length="821" mass="93441">MTFISWNCRGLSCPSIVQRLKQLLKEHRPSFIHLSETMLQFSMVSNILSKQGYDKHVGVSSEGKSGGMVLAWSNVVTCSVLEVIKNWIHAESTSLQGVPFTFTCVYGPPKVADRNVLWDFLQQKSLTIQMPWIIFGDFNQVSTASEKLSRCHTLNGAAQFRDFMDSSGLIDLRAQGNWFTWHNGRLGDAAVPERLDRSLCNVSWLEKFPETKILCLTSLCSDHSPLVVKMYNNIPFRPRPFRFKAMWLLDDSCERIVRDAWQLNKEGSSLKQWNHVHFGNLHVQIKQLNDELDQLQQSLSNFSSSPIDLLWREKEYYKDVYAYPNKPQIVEILQHLDTLDIPHLNLQEFQCLSSPITDLEIENALFLMKPDKAPGPDGLPSMFFQQFWPAPERGVRQGDPLSPYLFLLCSNILSSGLQECCAVKQVLDFYAKLAGQVLNNDKSYVIFSPNTSRNLKNSMASIMAANITNKLGKYLGVFVDDQPRNNMAFRDLVNKVELKLSGWKAKLLSQAARLTLIKSVLQSTPIYQLSVLDLPNKYSNLLDSASTNFYWGYRNIKPAMQFLNKKKMYQSKMLGGLGLRQTSLFNKALLAKQVWRIVDKPLTIIANGQLHSTSTGTWKLLQRSVLSLLLFGSVSLKQDFASNSLQQCLLDWFSAAEHGDEENCQVLLFKIVCLYNIWHARNKRCMESRNISPMQTVIMIHQQWDSIAQAFCSNLQAFSRSRHSLKMLTSNIPSTANVLHLFKHKNHANTYLILVQQTAGVCKSIALICNKDNLSFITFLLVVIRKILCGHLQRYGDIQYIVLEKNGHVQLLPNHGNDPSS</sequence>
<keyword evidence="1" id="KW-0175">Coiled coil</keyword>
<feature type="coiled-coil region" evidence="1">
    <location>
        <begin position="278"/>
        <end position="305"/>
    </location>
</feature>
<keyword evidence="4" id="KW-1185">Reference proteome</keyword>
<dbReference type="InterPro" id="IPR005135">
    <property type="entry name" value="Endo/exonuclease/phosphatase"/>
</dbReference>
<dbReference type="InterPro" id="IPR036691">
    <property type="entry name" value="Endo/exonu/phosph_ase_sf"/>
</dbReference>
<organism evidence="3 4">
    <name type="scientific">Senna tora</name>
    <dbReference type="NCBI Taxonomy" id="362788"/>
    <lineage>
        <taxon>Eukaryota</taxon>
        <taxon>Viridiplantae</taxon>
        <taxon>Streptophyta</taxon>
        <taxon>Embryophyta</taxon>
        <taxon>Tracheophyta</taxon>
        <taxon>Spermatophyta</taxon>
        <taxon>Magnoliopsida</taxon>
        <taxon>eudicotyledons</taxon>
        <taxon>Gunneridae</taxon>
        <taxon>Pentapetalae</taxon>
        <taxon>rosids</taxon>
        <taxon>fabids</taxon>
        <taxon>Fabales</taxon>
        <taxon>Fabaceae</taxon>
        <taxon>Caesalpinioideae</taxon>
        <taxon>Cassia clade</taxon>
        <taxon>Senna</taxon>
    </lineage>
</organism>
<evidence type="ECO:0000313" key="4">
    <source>
        <dbReference type="Proteomes" id="UP000634136"/>
    </source>
</evidence>
<name>A0A835C631_9FABA</name>
<accession>A0A835C631</accession>
<dbReference type="Proteomes" id="UP000634136">
    <property type="component" value="Unassembled WGS sequence"/>
</dbReference>
<proteinExistence type="predicted"/>
<dbReference type="GO" id="GO:0003824">
    <property type="term" value="F:catalytic activity"/>
    <property type="evidence" value="ECO:0007669"/>
    <property type="project" value="InterPro"/>
</dbReference>
<reference evidence="3" key="1">
    <citation type="submission" date="2020-09" db="EMBL/GenBank/DDBJ databases">
        <title>Genome-Enabled Discovery of Anthraquinone Biosynthesis in Senna tora.</title>
        <authorList>
            <person name="Kang S.-H."/>
            <person name="Pandey R.P."/>
            <person name="Lee C.-M."/>
            <person name="Sim J.-S."/>
            <person name="Jeong J.-T."/>
            <person name="Choi B.-S."/>
            <person name="Jung M."/>
            <person name="Ginzburg D."/>
            <person name="Zhao K."/>
            <person name="Won S.Y."/>
            <person name="Oh T.-J."/>
            <person name="Yu Y."/>
            <person name="Kim N.-H."/>
            <person name="Lee O.R."/>
            <person name="Lee T.-H."/>
            <person name="Bashyal P."/>
            <person name="Kim T.-S."/>
            <person name="Lee W.-H."/>
            <person name="Kawkins C."/>
            <person name="Kim C.-K."/>
            <person name="Kim J.S."/>
            <person name="Ahn B.O."/>
            <person name="Rhee S.Y."/>
            <person name="Sohng J.K."/>
        </authorList>
    </citation>
    <scope>NUCLEOTIDE SEQUENCE</scope>
    <source>
        <tissue evidence="3">Leaf</tissue>
    </source>
</reference>
<dbReference type="OrthoDB" id="913635at2759"/>